<reference evidence="5 6" key="1">
    <citation type="submission" date="2016-12" db="EMBL/GenBank/DDBJ databases">
        <title>The draft genome sequence of Actinophytocola xinjiangensis.</title>
        <authorList>
            <person name="Wang W."/>
            <person name="Yuan L."/>
        </authorList>
    </citation>
    <scope>NUCLEOTIDE SEQUENCE [LARGE SCALE GENOMIC DNA]</scope>
    <source>
        <strain evidence="5 6">CGMCC 4.4663</strain>
    </source>
</reference>
<dbReference type="GO" id="GO:0008239">
    <property type="term" value="F:dipeptidyl-peptidase activity"/>
    <property type="evidence" value="ECO:0007669"/>
    <property type="project" value="InterPro"/>
</dbReference>
<name>A0A7Z1AUH8_9PSEU</name>
<dbReference type="EMBL" id="MSIF01000027">
    <property type="protein sequence ID" value="OLF05595.1"/>
    <property type="molecule type" value="Genomic_DNA"/>
</dbReference>
<dbReference type="SUPFAM" id="SSF49785">
    <property type="entry name" value="Galactose-binding domain-like"/>
    <property type="match status" value="1"/>
</dbReference>
<feature type="chain" id="PRO_5031098982" evidence="3">
    <location>
        <begin position="24"/>
        <end position="645"/>
    </location>
</feature>
<comment type="caution">
    <text evidence="5">The sequence shown here is derived from an EMBL/GenBank/DDBJ whole genome shotgun (WGS) entry which is preliminary data.</text>
</comment>
<dbReference type="Pfam" id="PF02129">
    <property type="entry name" value="Peptidase_S15"/>
    <property type="match status" value="1"/>
</dbReference>
<proteinExistence type="predicted"/>
<dbReference type="InterPro" id="IPR008979">
    <property type="entry name" value="Galactose-bd-like_sf"/>
</dbReference>
<dbReference type="Gene3D" id="2.60.120.260">
    <property type="entry name" value="Galactose-binding domain-like"/>
    <property type="match status" value="1"/>
</dbReference>
<evidence type="ECO:0000256" key="3">
    <source>
        <dbReference type="SAM" id="SignalP"/>
    </source>
</evidence>
<dbReference type="NCBIfam" id="NF003780">
    <property type="entry name" value="PRK05371.1-1"/>
    <property type="match status" value="1"/>
</dbReference>
<sequence length="645" mass="69649">MVRVALGILVCLSGLLVPAPASAARPDQPAHIQGTRTVPAYDYADAIRESVWVRTSRDDDGDGERDTIAVDIIRPRGVDGRVPVIMDPSPYYLCCGRGNEPEYKEYDADGTATRFPLFYDNYFVPRGYAYAAVDLAGTGRSTGCADVGGPGEILGTKAVIDWLNGRASATDADGNRVRATWTTGKVGLIGKSWDGTVANGVAATGVEGLETIVPIAGITSWYDYFRDNGALYTTEFGPSWLSSHVDGRPPAACQAVRDALAAGAADDTGDYNSFWHQRNYQPDASKVRASVFLVHGLNDVNVETKHLLPWWEALGRHRVPRKLWLAQPGHVDPFDYRRAEWVDTLHRWFDHWLQDLPNGVQREQPVSIERSPDTWVDEPAWPARGTVGLPVSLRGGTGGAGTLGLLPGRGTVSLTDDPGLGEHPAVAEPNAPVPGRLVFLTAPLARDLRISGAATVSLRIRANRPNTELSARLVDYGDATRIHAFTHGVGIRNLDTRSCWGQASATDHACYLDTAKNLLTSGYGVLTRGWVDAAHRDSLTRPTPLRPGRWHTVTWDLNPHDAVLPKGRVLGLVITLSDPDFTLPTNTGATVDVDLARSRLALPVVLGHRGAALPGTVLPETAVAPRVAAPETAGDPADVRWRDHP</sequence>
<dbReference type="Gene3D" id="3.40.50.1820">
    <property type="entry name" value="alpha/beta hydrolase"/>
    <property type="match status" value="2"/>
</dbReference>
<dbReference type="RefSeq" id="WP_075137463.1">
    <property type="nucleotide sequence ID" value="NZ_MSIF01000027.1"/>
</dbReference>
<evidence type="ECO:0000256" key="2">
    <source>
        <dbReference type="SAM" id="MobiDB-lite"/>
    </source>
</evidence>
<feature type="region of interest" description="Disordered" evidence="2">
    <location>
        <begin position="626"/>
        <end position="645"/>
    </location>
</feature>
<dbReference type="AlphaFoldDB" id="A0A7Z1AUH8"/>
<feature type="signal peptide" evidence="3">
    <location>
        <begin position="1"/>
        <end position="23"/>
    </location>
</feature>
<dbReference type="InterPro" id="IPR013736">
    <property type="entry name" value="Xaa-Pro_dipept_C"/>
</dbReference>
<dbReference type="SMART" id="SM00939">
    <property type="entry name" value="PepX_C"/>
    <property type="match status" value="1"/>
</dbReference>
<dbReference type="Pfam" id="PF08530">
    <property type="entry name" value="PepX_C"/>
    <property type="match status" value="1"/>
</dbReference>
<feature type="domain" description="Xaa-Pro dipeptidyl-peptidase C-terminal" evidence="4">
    <location>
        <begin position="346"/>
        <end position="601"/>
    </location>
</feature>
<dbReference type="Proteomes" id="UP000185696">
    <property type="component" value="Unassembled WGS sequence"/>
</dbReference>
<protein>
    <submittedName>
        <fullName evidence="5">Xaa-Pro dipeptidyl-peptidase</fullName>
    </submittedName>
</protein>
<keyword evidence="6" id="KW-1185">Reference proteome</keyword>
<organism evidence="5 6">
    <name type="scientific">Actinophytocola xinjiangensis</name>
    <dbReference type="NCBI Taxonomy" id="485602"/>
    <lineage>
        <taxon>Bacteria</taxon>
        <taxon>Bacillati</taxon>
        <taxon>Actinomycetota</taxon>
        <taxon>Actinomycetes</taxon>
        <taxon>Pseudonocardiales</taxon>
        <taxon>Pseudonocardiaceae</taxon>
    </lineage>
</organism>
<keyword evidence="1" id="KW-0378">Hydrolase</keyword>
<evidence type="ECO:0000313" key="6">
    <source>
        <dbReference type="Proteomes" id="UP000185696"/>
    </source>
</evidence>
<dbReference type="OrthoDB" id="5240615at2"/>
<dbReference type="SUPFAM" id="SSF53474">
    <property type="entry name" value="alpha/beta-Hydrolases"/>
    <property type="match status" value="1"/>
</dbReference>
<accession>A0A7Z1AUH8</accession>
<evidence type="ECO:0000259" key="4">
    <source>
        <dbReference type="SMART" id="SM00939"/>
    </source>
</evidence>
<evidence type="ECO:0000256" key="1">
    <source>
        <dbReference type="ARBA" id="ARBA00022801"/>
    </source>
</evidence>
<evidence type="ECO:0000313" key="5">
    <source>
        <dbReference type="EMBL" id="OLF05595.1"/>
    </source>
</evidence>
<dbReference type="InterPro" id="IPR000383">
    <property type="entry name" value="Xaa-Pro-like_dom"/>
</dbReference>
<gene>
    <name evidence="5" type="ORF">BLA60_35565</name>
</gene>
<keyword evidence="3" id="KW-0732">Signal</keyword>
<dbReference type="InterPro" id="IPR029058">
    <property type="entry name" value="AB_hydrolase_fold"/>
</dbReference>